<dbReference type="InterPro" id="IPR011650">
    <property type="entry name" value="Peptidase_M20_dimer"/>
</dbReference>
<dbReference type="InterPro" id="IPR002933">
    <property type="entry name" value="Peptidase_M20"/>
</dbReference>
<comment type="caution">
    <text evidence="6">The sequence shown here is derived from an EMBL/GenBank/DDBJ whole genome shotgun (WGS) entry which is preliminary data.</text>
</comment>
<dbReference type="Proteomes" id="UP000635071">
    <property type="component" value="Unassembled WGS sequence"/>
</dbReference>
<accession>A0A917E426</accession>
<evidence type="ECO:0000256" key="3">
    <source>
        <dbReference type="ARBA" id="ARBA00022801"/>
    </source>
</evidence>
<keyword evidence="4" id="KW-0732">Signal</keyword>
<feature type="domain" description="Peptidase M20 dimerisation" evidence="5">
    <location>
        <begin position="259"/>
        <end position="400"/>
    </location>
</feature>
<evidence type="ECO:0000256" key="4">
    <source>
        <dbReference type="SAM" id="SignalP"/>
    </source>
</evidence>
<dbReference type="Gene3D" id="3.30.70.360">
    <property type="match status" value="1"/>
</dbReference>
<evidence type="ECO:0000256" key="1">
    <source>
        <dbReference type="ARBA" id="ARBA00022670"/>
    </source>
</evidence>
<dbReference type="Pfam" id="PF01546">
    <property type="entry name" value="Peptidase_M20"/>
    <property type="match status" value="1"/>
</dbReference>
<organism evidence="6 7">
    <name type="scientific">Sandarakinorhabdus glacialis</name>
    <dbReference type="NCBI Taxonomy" id="1614636"/>
    <lineage>
        <taxon>Bacteria</taxon>
        <taxon>Pseudomonadati</taxon>
        <taxon>Pseudomonadota</taxon>
        <taxon>Alphaproteobacteria</taxon>
        <taxon>Sphingomonadales</taxon>
        <taxon>Sphingosinicellaceae</taxon>
        <taxon>Sandarakinorhabdus</taxon>
    </lineage>
</organism>
<keyword evidence="3" id="KW-0378">Hydrolase</keyword>
<evidence type="ECO:0000313" key="6">
    <source>
        <dbReference type="EMBL" id="GGD99107.1"/>
    </source>
</evidence>
<feature type="signal peptide" evidence="4">
    <location>
        <begin position="1"/>
        <end position="30"/>
    </location>
</feature>
<dbReference type="GO" id="GO:0046872">
    <property type="term" value="F:metal ion binding"/>
    <property type="evidence" value="ECO:0007669"/>
    <property type="project" value="UniProtKB-KW"/>
</dbReference>
<dbReference type="PANTHER" id="PTHR43270">
    <property type="entry name" value="BETA-ALA-HIS DIPEPTIDASE"/>
    <property type="match status" value="1"/>
</dbReference>
<sequence>MQGNNNDMTVTRRRLLAGAALAGGTAMVPAAAFGAVGGDRAKIAAAVETGKAASVARIQDWIKHPGIAAEKWQMDTACDYTMGLLRDAGFQMVKKMPTDGEPGIFATLDAGAKRTMGIYFMYDVKQVNPAEWSSPPFEARIVDKPGFGKVIVGRGAINQKGPEAAFLAAVHAFKDARVKLPVNLVLVAEGEEEIASPNFHQIVQAPEVLKALKKAEGVIIPSAWQNQNGGVQINLGAKGPIEFQLIASGEKWGRGPKGDIHSSQHAHVDSPVWHLVQALNTLVGPDGHTPAVDGWFDNVRPLTAREKELIAASAKTSSEDEAKLALGVKAWINDEPWQTSLERLASQPTINIQGLVSGYTGPGGKTILPGRAEAKLECRLVPNQTAKEAEAKLRAHLKKRGFGDIEVNVSGGYDPTETAENSRIIRAQQAVYDRAGAPQTLFPRLAGSWPGAVFTQPPVSLPAGQFGLGHGSGAHAPNEYFVVDSSNPKVAGLTGSTLGFVDYLYEISVIS</sequence>
<evidence type="ECO:0000256" key="2">
    <source>
        <dbReference type="ARBA" id="ARBA00022723"/>
    </source>
</evidence>
<dbReference type="GO" id="GO:0006508">
    <property type="term" value="P:proteolysis"/>
    <property type="evidence" value="ECO:0007669"/>
    <property type="project" value="UniProtKB-KW"/>
</dbReference>
<evidence type="ECO:0000259" key="5">
    <source>
        <dbReference type="Pfam" id="PF07687"/>
    </source>
</evidence>
<dbReference type="Pfam" id="PF07687">
    <property type="entry name" value="M20_dimer"/>
    <property type="match status" value="1"/>
</dbReference>
<feature type="chain" id="PRO_5036838555" evidence="4">
    <location>
        <begin position="31"/>
        <end position="511"/>
    </location>
</feature>
<keyword evidence="7" id="KW-1185">Reference proteome</keyword>
<keyword evidence="1" id="KW-0645">Protease</keyword>
<name>A0A917E426_9SPHN</name>
<dbReference type="GO" id="GO:0008233">
    <property type="term" value="F:peptidase activity"/>
    <property type="evidence" value="ECO:0007669"/>
    <property type="project" value="UniProtKB-KW"/>
</dbReference>
<evidence type="ECO:0000313" key="7">
    <source>
        <dbReference type="Proteomes" id="UP000635071"/>
    </source>
</evidence>
<dbReference type="PANTHER" id="PTHR43270:SF4">
    <property type="entry name" value="CARNOSINE DIPEPTIDASE 2, ISOFORM A"/>
    <property type="match status" value="1"/>
</dbReference>
<reference evidence="6" key="1">
    <citation type="journal article" date="2014" name="Int. J. Syst. Evol. Microbiol.">
        <title>Complete genome sequence of Corynebacterium casei LMG S-19264T (=DSM 44701T), isolated from a smear-ripened cheese.</title>
        <authorList>
            <consortium name="US DOE Joint Genome Institute (JGI-PGF)"/>
            <person name="Walter F."/>
            <person name="Albersmeier A."/>
            <person name="Kalinowski J."/>
            <person name="Ruckert C."/>
        </authorList>
    </citation>
    <scope>NUCLEOTIDE SEQUENCE</scope>
    <source>
        <strain evidence="6">CGMCC 1.15519</strain>
    </source>
</reference>
<reference evidence="6" key="2">
    <citation type="submission" date="2020-09" db="EMBL/GenBank/DDBJ databases">
        <authorList>
            <person name="Sun Q."/>
            <person name="Zhou Y."/>
        </authorList>
    </citation>
    <scope>NUCLEOTIDE SEQUENCE</scope>
    <source>
        <strain evidence="6">CGMCC 1.15519</strain>
    </source>
</reference>
<dbReference type="Gene3D" id="3.40.630.10">
    <property type="entry name" value="Zn peptidases"/>
    <property type="match status" value="1"/>
</dbReference>
<dbReference type="InterPro" id="IPR051458">
    <property type="entry name" value="Cyt/Met_Dipeptidase"/>
</dbReference>
<keyword evidence="2" id="KW-0479">Metal-binding</keyword>
<dbReference type="InterPro" id="IPR006311">
    <property type="entry name" value="TAT_signal"/>
</dbReference>
<dbReference type="EMBL" id="BMJM01000001">
    <property type="protein sequence ID" value="GGD99107.1"/>
    <property type="molecule type" value="Genomic_DNA"/>
</dbReference>
<dbReference type="AlphaFoldDB" id="A0A917E426"/>
<proteinExistence type="predicted"/>
<dbReference type="PROSITE" id="PS51318">
    <property type="entry name" value="TAT"/>
    <property type="match status" value="1"/>
</dbReference>
<protein>
    <submittedName>
        <fullName evidence="6">Peptidase M20</fullName>
    </submittedName>
</protein>
<dbReference type="SUPFAM" id="SSF53187">
    <property type="entry name" value="Zn-dependent exopeptidases"/>
    <property type="match status" value="1"/>
</dbReference>
<gene>
    <name evidence="6" type="ORF">GCM10011529_01560</name>
</gene>